<dbReference type="InterPro" id="IPR030394">
    <property type="entry name" value="G_HFLX_dom"/>
</dbReference>
<feature type="binding site" evidence="6">
    <location>
        <begin position="305"/>
        <end position="312"/>
    </location>
    <ligand>
        <name>GTP</name>
        <dbReference type="ChEBI" id="CHEBI:37565"/>
    </ligand>
</feature>
<evidence type="ECO:0000259" key="10">
    <source>
        <dbReference type="PROSITE" id="PS51705"/>
    </source>
</evidence>
<reference evidence="11 12" key="1">
    <citation type="journal article" date="2019" name="Mol. Ecol. Resour.">
        <title>Improving Illumina assemblies with Hi-C and long reads: an example with the North African dromedary.</title>
        <authorList>
            <person name="Elbers J.P."/>
            <person name="Rogers M.F."/>
            <person name="Perelman P.L."/>
            <person name="Proskuryakova A.A."/>
            <person name="Serdyukova N.A."/>
            <person name="Johnson W.E."/>
            <person name="Horin P."/>
            <person name="Corander J."/>
            <person name="Murphy D."/>
            <person name="Burger P.A."/>
        </authorList>
    </citation>
    <scope>NUCLEOTIDE SEQUENCE [LARGE SCALE GENOMIC DNA]</scope>
    <source>
        <strain evidence="11">Drom800</strain>
        <tissue evidence="11">Blood</tissue>
    </source>
</reference>
<evidence type="ECO:0000256" key="1">
    <source>
        <dbReference type="ARBA" id="ARBA00022723"/>
    </source>
</evidence>
<evidence type="ECO:0000256" key="4">
    <source>
        <dbReference type="ARBA" id="ARBA00023134"/>
    </source>
</evidence>
<dbReference type="NCBIfam" id="TIGR03156">
    <property type="entry name" value="GTP_HflX"/>
    <property type="match status" value="1"/>
</dbReference>
<keyword evidence="4 6" id="KW-0342">GTP-binding</keyword>
<comment type="cofactor">
    <cofactor evidence="7">
        <name>Mg(2+)</name>
        <dbReference type="ChEBI" id="CHEBI:18420"/>
    </cofactor>
</comment>
<dbReference type="FunFam" id="3.40.50.300:FF:000886">
    <property type="entry name" value="Putative GTP-binding protein 6"/>
    <property type="match status" value="1"/>
</dbReference>
<evidence type="ECO:0000256" key="6">
    <source>
        <dbReference type="PIRSR" id="PIRSR006809-1"/>
    </source>
</evidence>
<feature type="compositionally biased region" description="Acidic residues" evidence="9">
    <location>
        <begin position="70"/>
        <end position="84"/>
    </location>
</feature>
<dbReference type="Pfam" id="PF01926">
    <property type="entry name" value="MMR_HSR1"/>
    <property type="match status" value="1"/>
</dbReference>
<evidence type="ECO:0000256" key="2">
    <source>
        <dbReference type="ARBA" id="ARBA00022741"/>
    </source>
</evidence>
<sequence>MWAVRAAVRPGTWLSRVVRGCRAPRAAPPLPPRPERALAAFRGGPRGPEGRGAAEPGPRADGGKGRAGEEKEEDEEPEDEEEKEEALLRRDPLLPAGTQASEWQVAEARALVHTLDGWSVVETMVVPTKTPDRKLIFGKETLEHLTEKIRGSKEITAVFLNVERMATPTKKELEAAWGMRVFDRFTVVLHIFRGNARTREARLQVALAELPLLSLTLDGHVLQSPELTHFHARSHLKNNGAPLDGRGRGSRYIMGSGESFLQVQQRLLKDKEAKIRRALERLRRKRLLLGRQRRRREFPVISVLGYTNCGKTTLIKALTGDAAVQPRDQLFATLDVTAHAGSLPSRLTVIYMDTIGFLSQLPHSLIESFSATLEDVAHSDLLVHVRDVSHPDTEQQKASVLSALRGLRLPAALLDSMVEVHNKVDLVPGHSPVGPHAVAVSALLGLGLEELKAKLEDAVLRATGRRALTLRVQLAGAQLSWLHREATVQALDVMPEAGVADVKVIISNSAYGKFRKLFPE</sequence>
<dbReference type="Gene3D" id="3.40.50.300">
    <property type="entry name" value="P-loop containing nucleotide triphosphate hydrolases"/>
    <property type="match status" value="1"/>
</dbReference>
<keyword evidence="3 7" id="KW-0460">Magnesium</keyword>
<evidence type="ECO:0000256" key="7">
    <source>
        <dbReference type="PIRSR" id="PIRSR006809-2"/>
    </source>
</evidence>
<keyword evidence="8" id="KW-0175">Coiled coil</keyword>
<dbReference type="AlphaFoldDB" id="A0A5N4C424"/>
<evidence type="ECO:0000256" key="8">
    <source>
        <dbReference type="SAM" id="Coils"/>
    </source>
</evidence>
<protein>
    <recommendedName>
        <fullName evidence="5">Putative GTP-binding protein 6</fullName>
    </recommendedName>
</protein>
<dbReference type="GO" id="GO:0005525">
    <property type="term" value="F:GTP binding"/>
    <property type="evidence" value="ECO:0007669"/>
    <property type="project" value="UniProtKB-KW"/>
</dbReference>
<dbReference type="InterPro" id="IPR027417">
    <property type="entry name" value="P-loop_NTPase"/>
</dbReference>
<gene>
    <name evidence="11" type="ORF">Cadr_000003846</name>
</gene>
<keyword evidence="12" id="KW-1185">Reference proteome</keyword>
<dbReference type="InterPro" id="IPR006073">
    <property type="entry name" value="GTP-bd"/>
</dbReference>
<feature type="binding site" evidence="6">
    <location>
        <begin position="441"/>
        <end position="443"/>
    </location>
    <ligand>
        <name>GTP</name>
        <dbReference type="ChEBI" id="CHEBI:37565"/>
    </ligand>
</feature>
<dbReference type="Pfam" id="PF16360">
    <property type="entry name" value="GTP-bdg_M"/>
    <property type="match status" value="1"/>
</dbReference>
<feature type="binding site" evidence="6">
    <location>
        <begin position="331"/>
        <end position="335"/>
    </location>
    <ligand>
        <name>GTP</name>
        <dbReference type="ChEBI" id="CHEBI:37565"/>
    </ligand>
</feature>
<dbReference type="Gene3D" id="3.40.50.11060">
    <property type="entry name" value="GTPase HflX, N-terminal domain"/>
    <property type="match status" value="1"/>
</dbReference>
<comment type="caution">
    <text evidence="11">The sequence shown here is derived from an EMBL/GenBank/DDBJ whole genome shotgun (WGS) entry which is preliminary data.</text>
</comment>
<dbReference type="PROSITE" id="PS51705">
    <property type="entry name" value="G_HFLX"/>
    <property type="match status" value="1"/>
</dbReference>
<dbReference type="InterPro" id="IPR042108">
    <property type="entry name" value="GTPase_HflX_N_sf"/>
</dbReference>
<evidence type="ECO:0000256" key="9">
    <source>
        <dbReference type="SAM" id="MobiDB-lite"/>
    </source>
</evidence>
<feature type="binding site" evidence="7">
    <location>
        <position position="333"/>
    </location>
    <ligand>
        <name>Mg(2+)</name>
        <dbReference type="ChEBI" id="CHEBI:18420"/>
    </ligand>
</feature>
<dbReference type="PANTHER" id="PTHR10229">
    <property type="entry name" value="GTP-BINDING PROTEIN HFLX"/>
    <property type="match status" value="1"/>
</dbReference>
<dbReference type="PIRSF" id="PIRSF006809">
    <property type="entry name" value="GTP-binding_hflX_prd"/>
    <property type="match status" value="1"/>
</dbReference>
<dbReference type="Pfam" id="PF13167">
    <property type="entry name" value="GTP-bdg_N"/>
    <property type="match status" value="1"/>
</dbReference>
<feature type="coiled-coil region" evidence="8">
    <location>
        <begin position="261"/>
        <end position="288"/>
    </location>
</feature>
<dbReference type="GO" id="GO:0005737">
    <property type="term" value="C:cytoplasm"/>
    <property type="evidence" value="ECO:0007669"/>
    <property type="project" value="TreeGrafter"/>
</dbReference>
<feature type="binding site" evidence="6">
    <location>
        <begin position="353"/>
        <end position="356"/>
    </location>
    <ligand>
        <name>GTP</name>
        <dbReference type="ChEBI" id="CHEBI:37565"/>
    </ligand>
</feature>
<name>A0A5N4C424_CAMDR</name>
<evidence type="ECO:0000256" key="3">
    <source>
        <dbReference type="ARBA" id="ARBA00022842"/>
    </source>
</evidence>
<feature type="binding site" evidence="6">
    <location>
        <begin position="422"/>
        <end position="425"/>
    </location>
    <ligand>
        <name>GTP</name>
        <dbReference type="ChEBI" id="CHEBI:37565"/>
    </ligand>
</feature>
<keyword evidence="2 6" id="KW-0547">Nucleotide-binding</keyword>
<feature type="domain" description="Hflx-type G" evidence="10">
    <location>
        <begin position="299"/>
        <end position="463"/>
    </location>
</feature>
<feature type="region of interest" description="Disordered" evidence="9">
    <location>
        <begin position="22"/>
        <end position="93"/>
    </location>
</feature>
<dbReference type="PANTHER" id="PTHR10229:SF0">
    <property type="entry name" value="GTP-BINDING PROTEIN 6-RELATED"/>
    <property type="match status" value="1"/>
</dbReference>
<dbReference type="SUPFAM" id="SSF52540">
    <property type="entry name" value="P-loop containing nucleoside triphosphate hydrolases"/>
    <property type="match status" value="1"/>
</dbReference>
<evidence type="ECO:0000313" key="11">
    <source>
        <dbReference type="EMBL" id="KAB1253587.1"/>
    </source>
</evidence>
<dbReference type="InterPro" id="IPR025121">
    <property type="entry name" value="GTPase_HflX_N"/>
</dbReference>
<keyword evidence="1 7" id="KW-0479">Metal-binding</keyword>
<dbReference type="InterPro" id="IPR032305">
    <property type="entry name" value="GTP-bd_M"/>
</dbReference>
<dbReference type="InterPro" id="IPR016496">
    <property type="entry name" value="GTPase_HflX"/>
</dbReference>
<dbReference type="EMBL" id="JWIN03000037">
    <property type="protein sequence ID" value="KAB1253587.1"/>
    <property type="molecule type" value="Genomic_DNA"/>
</dbReference>
<dbReference type="GO" id="GO:0046872">
    <property type="term" value="F:metal ion binding"/>
    <property type="evidence" value="ECO:0007669"/>
    <property type="project" value="UniProtKB-KW"/>
</dbReference>
<proteinExistence type="predicted"/>
<dbReference type="STRING" id="9838.ENSCDRP00005024465"/>
<organism evidence="11 12">
    <name type="scientific">Camelus dromedarius</name>
    <name type="common">Dromedary</name>
    <name type="synonym">Arabian camel</name>
    <dbReference type="NCBI Taxonomy" id="9838"/>
    <lineage>
        <taxon>Eukaryota</taxon>
        <taxon>Metazoa</taxon>
        <taxon>Chordata</taxon>
        <taxon>Craniata</taxon>
        <taxon>Vertebrata</taxon>
        <taxon>Euteleostomi</taxon>
        <taxon>Mammalia</taxon>
        <taxon>Eutheria</taxon>
        <taxon>Laurasiatheria</taxon>
        <taxon>Artiodactyla</taxon>
        <taxon>Tylopoda</taxon>
        <taxon>Camelidae</taxon>
        <taxon>Camelus</taxon>
    </lineage>
</organism>
<accession>A0A5N4C424</accession>
<feature type="binding site" evidence="7">
    <location>
        <position position="312"/>
    </location>
    <ligand>
        <name>Mg(2+)</name>
        <dbReference type="ChEBI" id="CHEBI:18420"/>
    </ligand>
</feature>
<dbReference type="FunFam" id="3.40.50.11060:FF:000002">
    <property type="entry name" value="GTP binding protein 6 (putative)"/>
    <property type="match status" value="1"/>
</dbReference>
<dbReference type="GO" id="GO:0043022">
    <property type="term" value="F:ribosome binding"/>
    <property type="evidence" value="ECO:0007669"/>
    <property type="project" value="TreeGrafter"/>
</dbReference>
<dbReference type="Proteomes" id="UP000299084">
    <property type="component" value="Unassembled WGS sequence"/>
</dbReference>
<evidence type="ECO:0000256" key="5">
    <source>
        <dbReference type="ARBA" id="ARBA00070394"/>
    </source>
</evidence>
<evidence type="ECO:0000313" key="12">
    <source>
        <dbReference type="Proteomes" id="UP000299084"/>
    </source>
</evidence>